<evidence type="ECO:0000256" key="1">
    <source>
        <dbReference type="SAM" id="MobiDB-lite"/>
    </source>
</evidence>
<gene>
    <name evidence="2" type="ORF">C0Z19_25880</name>
</gene>
<organism evidence="2 3">
    <name type="scientific">Trinickia soli</name>
    <dbReference type="NCBI Taxonomy" id="380675"/>
    <lineage>
        <taxon>Bacteria</taxon>
        <taxon>Pseudomonadati</taxon>
        <taxon>Pseudomonadota</taxon>
        <taxon>Betaproteobacteria</taxon>
        <taxon>Burkholderiales</taxon>
        <taxon>Burkholderiaceae</taxon>
        <taxon>Trinickia</taxon>
    </lineage>
</organism>
<evidence type="ECO:0000313" key="2">
    <source>
        <dbReference type="EMBL" id="PMS16450.1"/>
    </source>
</evidence>
<feature type="region of interest" description="Disordered" evidence="1">
    <location>
        <begin position="1"/>
        <end position="35"/>
    </location>
</feature>
<sequence length="84" mass="10044">MRPSRRPARQQKVRPARSRHRVPPPRRRLRPLPVKAPRLLLQRPAPRPRLRARPAERAWRRGLPLQPPRPLRLPIPRCRAFNNC</sequence>
<comment type="caution">
    <text evidence="2">The sequence shown here is derived from an EMBL/GenBank/DDBJ whole genome shotgun (WGS) entry which is preliminary data.</text>
</comment>
<feature type="compositionally biased region" description="Basic residues" evidence="1">
    <location>
        <begin position="1"/>
        <end position="30"/>
    </location>
</feature>
<dbReference type="Proteomes" id="UP000235347">
    <property type="component" value="Unassembled WGS sequence"/>
</dbReference>
<reference evidence="2 3" key="1">
    <citation type="submission" date="2018-01" db="EMBL/GenBank/DDBJ databases">
        <title>Whole genome analyses suggest that Burkholderia sensu lato contains two further novel genera in the rhizoxinica-symbiotica group Mycetohabitans gen. nov., and Trinickia gen. nov.: implications for the evolution of diazotrophy and nodulation in the Burkholderiaceae.</title>
        <authorList>
            <person name="Estrada-de los Santos P."/>
            <person name="Palmer M."/>
            <person name="Chavez-Ramirez B."/>
            <person name="Beukes C."/>
            <person name="Steenkamp E.T."/>
            <person name="Hirsch A.M."/>
            <person name="Manyaka P."/>
            <person name="Maluk M."/>
            <person name="Lafos M."/>
            <person name="Crook M."/>
            <person name="Gross E."/>
            <person name="Simon M.F."/>
            <person name="Bueno dos Reis Junior F."/>
            <person name="Poole P.S."/>
            <person name="Venter S.N."/>
            <person name="James E.K."/>
        </authorList>
    </citation>
    <scope>NUCLEOTIDE SEQUENCE [LARGE SCALE GENOMIC DNA]</scope>
    <source>
        <strain evidence="2 3">GP25-8</strain>
    </source>
</reference>
<dbReference type="AlphaFoldDB" id="A0A2N7VH20"/>
<name>A0A2N7VH20_9BURK</name>
<evidence type="ECO:0000313" key="3">
    <source>
        <dbReference type="Proteomes" id="UP000235347"/>
    </source>
</evidence>
<keyword evidence="3" id="KW-1185">Reference proteome</keyword>
<dbReference type="EMBL" id="PNYB01000035">
    <property type="protein sequence ID" value="PMS16450.1"/>
    <property type="molecule type" value="Genomic_DNA"/>
</dbReference>
<protein>
    <submittedName>
        <fullName evidence="2">Uncharacterized protein</fullName>
    </submittedName>
</protein>
<proteinExistence type="predicted"/>
<accession>A0A2N7VH20</accession>